<feature type="compositionally biased region" description="Low complexity" evidence="9">
    <location>
        <begin position="497"/>
        <end position="512"/>
    </location>
</feature>
<feature type="binding site" evidence="7">
    <location>
        <position position="98"/>
    </location>
    <ligand>
        <name>ATP</name>
        <dbReference type="ChEBI" id="CHEBI:30616"/>
    </ligand>
</feature>
<dbReference type="GO" id="GO:0005816">
    <property type="term" value="C:spindle pole body"/>
    <property type="evidence" value="ECO:0007669"/>
    <property type="project" value="TreeGrafter"/>
</dbReference>
<evidence type="ECO:0000259" key="10">
    <source>
        <dbReference type="PROSITE" id="PS50011"/>
    </source>
</evidence>
<dbReference type="Gene3D" id="3.30.1120.30">
    <property type="entry name" value="POLO box domain"/>
    <property type="match status" value="1"/>
</dbReference>
<evidence type="ECO:0000256" key="6">
    <source>
        <dbReference type="ARBA" id="ARBA00022840"/>
    </source>
</evidence>
<feature type="compositionally biased region" description="Polar residues" evidence="9">
    <location>
        <begin position="588"/>
        <end position="599"/>
    </location>
</feature>
<feature type="compositionally biased region" description="Basic and acidic residues" evidence="9">
    <location>
        <begin position="744"/>
        <end position="755"/>
    </location>
</feature>
<dbReference type="EC" id="2.7.11.21" evidence="8"/>
<dbReference type="PROSITE" id="PS50011">
    <property type="entry name" value="PROTEIN_KINASE_DOM"/>
    <property type="match status" value="1"/>
</dbReference>
<feature type="region of interest" description="Disordered" evidence="9">
    <location>
        <begin position="496"/>
        <end position="826"/>
    </location>
</feature>
<dbReference type="InterPro" id="IPR033695">
    <property type="entry name" value="POLO_box_2"/>
</dbReference>
<feature type="domain" description="Protein kinase" evidence="10">
    <location>
        <begin position="64"/>
        <end position="318"/>
    </location>
</feature>
<name>A0A9P8I0R7_9PEZI</name>
<dbReference type="CDD" id="cd13117">
    <property type="entry name" value="POLO_box_2"/>
    <property type="match status" value="1"/>
</dbReference>
<dbReference type="GO" id="GO:0005737">
    <property type="term" value="C:cytoplasm"/>
    <property type="evidence" value="ECO:0007669"/>
    <property type="project" value="TreeGrafter"/>
</dbReference>
<dbReference type="GO" id="GO:0007052">
    <property type="term" value="P:mitotic spindle organization"/>
    <property type="evidence" value="ECO:0007669"/>
    <property type="project" value="TreeGrafter"/>
</dbReference>
<dbReference type="PANTHER" id="PTHR24345">
    <property type="entry name" value="SERINE/THREONINE-PROTEIN KINASE PLK"/>
    <property type="match status" value="1"/>
</dbReference>
<feature type="compositionally biased region" description="Polar residues" evidence="9">
    <location>
        <begin position="555"/>
        <end position="566"/>
    </location>
</feature>
<feature type="compositionally biased region" description="Basic and acidic residues" evidence="9">
    <location>
        <begin position="769"/>
        <end position="780"/>
    </location>
</feature>
<dbReference type="InterPro" id="IPR000959">
    <property type="entry name" value="POLO_box_dom"/>
</dbReference>
<feature type="compositionally biased region" description="Basic and acidic residues" evidence="9">
    <location>
        <begin position="522"/>
        <end position="539"/>
    </location>
</feature>
<evidence type="ECO:0000313" key="13">
    <source>
        <dbReference type="Proteomes" id="UP000698800"/>
    </source>
</evidence>
<evidence type="ECO:0000256" key="9">
    <source>
        <dbReference type="SAM" id="MobiDB-lite"/>
    </source>
</evidence>
<evidence type="ECO:0000256" key="4">
    <source>
        <dbReference type="ARBA" id="ARBA00022741"/>
    </source>
</evidence>
<dbReference type="Pfam" id="PF00069">
    <property type="entry name" value="Pkinase"/>
    <property type="match status" value="1"/>
</dbReference>
<dbReference type="Gene3D" id="3.30.200.20">
    <property type="entry name" value="Phosphorylase Kinase, domain 1"/>
    <property type="match status" value="1"/>
</dbReference>
<dbReference type="SMART" id="SM00220">
    <property type="entry name" value="S_TKc"/>
    <property type="match status" value="1"/>
</dbReference>
<feature type="compositionally biased region" description="Basic and acidic residues" evidence="9">
    <location>
        <begin position="718"/>
        <end position="735"/>
    </location>
</feature>
<feature type="compositionally biased region" description="Basic and acidic residues" evidence="9">
    <location>
        <begin position="682"/>
        <end position="711"/>
    </location>
</feature>
<evidence type="ECO:0000313" key="12">
    <source>
        <dbReference type="EMBL" id="KAH0536309.1"/>
    </source>
</evidence>
<evidence type="ECO:0000256" key="8">
    <source>
        <dbReference type="RuleBase" id="RU361162"/>
    </source>
</evidence>
<evidence type="ECO:0000256" key="3">
    <source>
        <dbReference type="ARBA" id="ARBA00022737"/>
    </source>
</evidence>
<keyword evidence="1 8" id="KW-0723">Serine/threonine-protein kinase</keyword>
<keyword evidence="6 7" id="KW-0067">ATP-binding</keyword>
<keyword evidence="13" id="KW-1185">Reference proteome</keyword>
<comment type="caution">
    <text evidence="12">The sequence shown here is derived from an EMBL/GenBank/DDBJ whole genome shotgun (WGS) entry which is preliminary data.</text>
</comment>
<keyword evidence="2 8" id="KW-0808">Transferase</keyword>
<feature type="compositionally biased region" description="Low complexity" evidence="9">
    <location>
        <begin position="619"/>
        <end position="628"/>
    </location>
</feature>
<dbReference type="AlphaFoldDB" id="A0A9P8I0R7"/>
<feature type="compositionally biased region" description="Basic and acidic residues" evidence="9">
    <location>
        <begin position="28"/>
        <end position="47"/>
    </location>
</feature>
<dbReference type="PROSITE" id="PS00107">
    <property type="entry name" value="PROTEIN_KINASE_ATP"/>
    <property type="match status" value="1"/>
</dbReference>
<dbReference type="EMBL" id="JAGHQL010000215">
    <property type="protein sequence ID" value="KAH0536309.1"/>
    <property type="molecule type" value="Genomic_DNA"/>
</dbReference>
<evidence type="ECO:0000256" key="1">
    <source>
        <dbReference type="ARBA" id="ARBA00022527"/>
    </source>
</evidence>
<proteinExistence type="inferred from homology"/>
<keyword evidence="5 8" id="KW-0418">Kinase</keyword>
<comment type="catalytic activity">
    <reaction evidence="8">
        <text>L-threonyl-[protein] + ATP = O-phospho-L-threonyl-[protein] + ADP + H(+)</text>
        <dbReference type="Rhea" id="RHEA:46608"/>
        <dbReference type="Rhea" id="RHEA-COMP:11060"/>
        <dbReference type="Rhea" id="RHEA-COMP:11605"/>
        <dbReference type="ChEBI" id="CHEBI:15378"/>
        <dbReference type="ChEBI" id="CHEBI:30013"/>
        <dbReference type="ChEBI" id="CHEBI:30616"/>
        <dbReference type="ChEBI" id="CHEBI:61977"/>
        <dbReference type="ChEBI" id="CHEBI:456216"/>
        <dbReference type="EC" id="2.7.11.21"/>
    </reaction>
</comment>
<dbReference type="SUPFAM" id="SSF56112">
    <property type="entry name" value="Protein kinase-like (PK-like)"/>
    <property type="match status" value="1"/>
</dbReference>
<dbReference type="OrthoDB" id="408964at2759"/>
<feature type="compositionally biased region" description="Basic and acidic residues" evidence="9">
    <location>
        <begin position="632"/>
        <end position="674"/>
    </location>
</feature>
<sequence>MEPLGTRSANAVPKSKPASNKEAAAQQERLELDRKEQRARIHPEDPPRYVQEPCGSDGQEGQKYAVEGYLGAGGFAKCWQAELRDSRTRRTGERVALKVVRADMGSKKMREKFRSELQVHSKMHHPNIVDFHRSFTFKNNTYVVLELCENRSLMEMVKARKYLTGPEIRVFTIQTAGAIKYMHLKNVIHRDLKMGNIFLDSNMNIKVGDFGLAALLYSPEGRRTTICGTPNYIAPEILEKGKNGHNFEVDLYAMLVGTPPFQANTQEDIYKKVRLRDYGWPPEEKRFIADEAKDLVASLLVEAGNRLTPDDIVEHDFISKGCFLDEILPEYRHCAPELPEWSVMNTKAEKVRYMKLYEEYCRKAGVGKDINGQLWPCVGTDGGKEIIAEIQEEDLNGLAPVPGSPSVYKGSRSALAPRPGTKIPSFRDVAPATTTTARHQSGFPKTITVPTLPDVYKQPIRPKQSRAAELRELNRPATVAFPKSIMKDIPNRNELLQAPPQRPATTAATGQGLLETAPRRPSPKDKMEHLENQRPERPLTRSVTASAALARPSDATATRGTGTIRSASAGATGKSGREVGSPVKAKTEPTNAKGNTTVKPKSEHLLEAKAKPAADAKAKTSTKSRSAPLGEMETKPTIDTKVKTERKPSADTKTKAATKSRQEPSSELDVKSESLAKAVAKFRFEAGLEPKIAAEPKRKTAAKSRSDRQTEVEQLPVDELKTRTTAKLRSERLAETEPVPATEVKPEQKVGDKQLTRSRGPTASAPNKGPEDRNVSKAEDSALVNNGEAAKATRKPPAKPRKKQPPTIYQTRLVSPNDDAEILPRTRPEDVLRSCTTLHTNLRKAMNFERYGDELAQVKQQQVKKEPNYVVKWVDYTTKFGIGYILKDGTIGCLFNENGAPPTSVVVRAAERHVSSWACSDYADRQQTVPPKGFPIEFLESLGEAGIVRAFVSPREYKVGIGESGVAEKLGPGKDSFDDLKRKEVVLWRKFANYMSETLGKTEKEKYRKPGMKPTDTIVTFYQRFGDVGVWGFADGSFQFNFPDHTKILLSHDGLHCYFLHLPVRPAEALAKSGTPIPSEVLMGRSVMSHPTHVFFRGQADGKEFSDVMEANRFRSKMSFVRDVIGEWIALGGIGRGVDDPDKDLRRWTGPRERRTAKKDPTTKMVWVTVGARGGDQPALETTM</sequence>
<accession>A0A9P8I0R7</accession>
<dbReference type="InterPro" id="IPR036947">
    <property type="entry name" value="POLO_box_dom_sf"/>
</dbReference>
<dbReference type="GO" id="GO:0005524">
    <property type="term" value="F:ATP binding"/>
    <property type="evidence" value="ECO:0007669"/>
    <property type="project" value="UniProtKB-UniRule"/>
</dbReference>
<dbReference type="CDD" id="cd13118">
    <property type="entry name" value="POLO_box_1"/>
    <property type="match status" value="1"/>
</dbReference>
<dbReference type="InterPro" id="IPR033701">
    <property type="entry name" value="POLO_box_1"/>
</dbReference>
<dbReference type="InterPro" id="IPR000719">
    <property type="entry name" value="Prot_kinase_dom"/>
</dbReference>
<dbReference type="Gene3D" id="1.10.510.10">
    <property type="entry name" value="Transferase(Phosphotransferase) domain 1"/>
    <property type="match status" value="1"/>
</dbReference>
<organism evidence="12 13">
    <name type="scientific">Glutinoglossum americanum</name>
    <dbReference type="NCBI Taxonomy" id="1670608"/>
    <lineage>
        <taxon>Eukaryota</taxon>
        <taxon>Fungi</taxon>
        <taxon>Dikarya</taxon>
        <taxon>Ascomycota</taxon>
        <taxon>Pezizomycotina</taxon>
        <taxon>Geoglossomycetes</taxon>
        <taxon>Geoglossales</taxon>
        <taxon>Geoglossaceae</taxon>
        <taxon>Glutinoglossum</taxon>
    </lineage>
</organism>
<feature type="region of interest" description="Disordered" evidence="9">
    <location>
        <begin position="1"/>
        <end position="59"/>
    </location>
</feature>
<dbReference type="GO" id="GO:0004674">
    <property type="term" value="F:protein serine/threonine kinase activity"/>
    <property type="evidence" value="ECO:0007669"/>
    <property type="project" value="UniProtKB-KW"/>
</dbReference>
<keyword evidence="3" id="KW-0677">Repeat</keyword>
<dbReference type="GO" id="GO:0000922">
    <property type="term" value="C:spindle pole"/>
    <property type="evidence" value="ECO:0007669"/>
    <property type="project" value="TreeGrafter"/>
</dbReference>
<feature type="compositionally biased region" description="Basic and acidic residues" evidence="9">
    <location>
        <begin position="600"/>
        <end position="618"/>
    </location>
</feature>
<dbReference type="InterPro" id="IPR008271">
    <property type="entry name" value="Ser/Thr_kinase_AS"/>
</dbReference>
<reference evidence="12" key="1">
    <citation type="submission" date="2021-03" db="EMBL/GenBank/DDBJ databases">
        <title>Comparative genomics and phylogenomic investigation of the class Geoglossomycetes provide insights into ecological specialization and systematics.</title>
        <authorList>
            <person name="Melie T."/>
            <person name="Pirro S."/>
            <person name="Miller A.N."/>
            <person name="Quandt A."/>
        </authorList>
    </citation>
    <scope>NUCLEOTIDE SEQUENCE</scope>
    <source>
        <strain evidence="12">GBOQ0MN5Z8</strain>
    </source>
</reference>
<dbReference type="InterPro" id="IPR017441">
    <property type="entry name" value="Protein_kinase_ATP_BS"/>
</dbReference>
<dbReference type="GO" id="GO:0005634">
    <property type="term" value="C:nucleus"/>
    <property type="evidence" value="ECO:0007669"/>
    <property type="project" value="TreeGrafter"/>
</dbReference>
<protein>
    <recommendedName>
        <fullName evidence="8">Serine/threonine-protein kinase</fullName>
        <ecNumber evidence="8">2.7.11.21</ecNumber>
    </recommendedName>
</protein>
<evidence type="ECO:0000259" key="11">
    <source>
        <dbReference type="PROSITE" id="PS50078"/>
    </source>
</evidence>
<evidence type="ECO:0000256" key="2">
    <source>
        <dbReference type="ARBA" id="ARBA00022679"/>
    </source>
</evidence>
<feature type="compositionally biased region" description="Basic residues" evidence="9">
    <location>
        <begin position="792"/>
        <end position="804"/>
    </location>
</feature>
<gene>
    <name evidence="12" type="ORF">FGG08_006802</name>
</gene>
<feature type="domain" description="POLO box" evidence="11">
    <location>
        <begin position="869"/>
        <end position="954"/>
    </location>
</feature>
<dbReference type="PROSITE" id="PS50078">
    <property type="entry name" value="POLO_BOX"/>
    <property type="match status" value="1"/>
</dbReference>
<dbReference type="PROSITE" id="PS00108">
    <property type="entry name" value="PROTEIN_KINASE_ST"/>
    <property type="match status" value="1"/>
</dbReference>
<comment type="similarity">
    <text evidence="8">Belongs to the protein kinase superfamily. Ser/Thr protein kinase family. CDC5/Polo subfamily.</text>
</comment>
<dbReference type="GO" id="GO:0000776">
    <property type="term" value="C:kinetochore"/>
    <property type="evidence" value="ECO:0007669"/>
    <property type="project" value="TreeGrafter"/>
</dbReference>
<dbReference type="InterPro" id="IPR011009">
    <property type="entry name" value="Kinase-like_dom_sf"/>
</dbReference>
<evidence type="ECO:0000256" key="5">
    <source>
        <dbReference type="ARBA" id="ARBA00022777"/>
    </source>
</evidence>
<dbReference type="SUPFAM" id="SSF82615">
    <property type="entry name" value="Polo-box domain"/>
    <property type="match status" value="2"/>
</dbReference>
<dbReference type="PANTHER" id="PTHR24345:SF0">
    <property type="entry name" value="CELL CYCLE SERINE_THREONINE-PROTEIN KINASE CDC5_MSD2"/>
    <property type="match status" value="1"/>
</dbReference>
<keyword evidence="4 7" id="KW-0547">Nucleotide-binding</keyword>
<evidence type="ECO:0000256" key="7">
    <source>
        <dbReference type="PROSITE-ProRule" id="PRU10141"/>
    </source>
</evidence>
<dbReference type="Proteomes" id="UP000698800">
    <property type="component" value="Unassembled WGS sequence"/>
</dbReference>